<comment type="caution">
    <text evidence="13">The sequence shown here is derived from an EMBL/GenBank/DDBJ whole genome shotgun (WGS) entry which is preliminary data.</text>
</comment>
<dbReference type="NCBIfam" id="TIGR00231">
    <property type="entry name" value="small_GTP"/>
    <property type="match status" value="2"/>
</dbReference>
<dbReference type="HAMAP" id="MF_00195">
    <property type="entry name" value="GTPase_Der"/>
    <property type="match status" value="1"/>
</dbReference>
<dbReference type="Proteomes" id="UP001597413">
    <property type="component" value="Unassembled WGS sequence"/>
</dbReference>
<keyword evidence="3 8" id="KW-0690">Ribosome biogenesis</keyword>
<dbReference type="SUPFAM" id="SSF52540">
    <property type="entry name" value="P-loop containing nucleoside triphosphate hydrolases"/>
    <property type="match status" value="2"/>
</dbReference>
<dbReference type="CDD" id="cd01894">
    <property type="entry name" value="EngA1"/>
    <property type="match status" value="1"/>
</dbReference>
<feature type="binding site" evidence="8">
    <location>
        <begin position="56"/>
        <end position="60"/>
    </location>
    <ligand>
        <name>GTP</name>
        <dbReference type="ChEBI" id="CHEBI:37565"/>
        <label>1</label>
    </ligand>
</feature>
<dbReference type="InterPro" id="IPR006073">
    <property type="entry name" value="GTP-bd"/>
</dbReference>
<name>A0ABW5AA06_9RHOB</name>
<evidence type="ECO:0000256" key="9">
    <source>
        <dbReference type="PROSITE-ProRule" id="PRU01049"/>
    </source>
</evidence>
<dbReference type="InterPro" id="IPR005225">
    <property type="entry name" value="Small_GTP-bd"/>
</dbReference>
<reference evidence="14" key="1">
    <citation type="journal article" date="2019" name="Int. J. Syst. Evol. Microbiol.">
        <title>The Global Catalogue of Microorganisms (GCM) 10K type strain sequencing project: providing services to taxonomists for standard genome sequencing and annotation.</title>
        <authorList>
            <consortium name="The Broad Institute Genomics Platform"/>
            <consortium name="The Broad Institute Genome Sequencing Center for Infectious Disease"/>
            <person name="Wu L."/>
            <person name="Ma J."/>
        </authorList>
    </citation>
    <scope>NUCLEOTIDE SEQUENCE [LARGE SCALE GENOMIC DNA]</scope>
    <source>
        <strain evidence="14">CCUG 55131</strain>
    </source>
</reference>
<evidence type="ECO:0000256" key="3">
    <source>
        <dbReference type="ARBA" id="ARBA00022517"/>
    </source>
</evidence>
<dbReference type="GO" id="GO:0016787">
    <property type="term" value="F:hydrolase activity"/>
    <property type="evidence" value="ECO:0007669"/>
    <property type="project" value="UniProtKB-KW"/>
</dbReference>
<evidence type="ECO:0000313" key="13">
    <source>
        <dbReference type="EMBL" id="MFD2175142.1"/>
    </source>
</evidence>
<keyword evidence="14" id="KW-1185">Reference proteome</keyword>
<comment type="subunit">
    <text evidence="8">Associates with the 50S ribosomal subunit.</text>
</comment>
<evidence type="ECO:0000256" key="2">
    <source>
        <dbReference type="ARBA" id="ARBA00020953"/>
    </source>
</evidence>
<dbReference type="Pfam" id="PF01926">
    <property type="entry name" value="MMR_HSR1"/>
    <property type="match status" value="2"/>
</dbReference>
<dbReference type="InterPro" id="IPR031166">
    <property type="entry name" value="G_ENGA"/>
</dbReference>
<dbReference type="PANTHER" id="PTHR43834:SF6">
    <property type="entry name" value="GTPASE DER"/>
    <property type="match status" value="1"/>
</dbReference>
<evidence type="ECO:0000256" key="6">
    <source>
        <dbReference type="ARBA" id="ARBA00023134"/>
    </source>
</evidence>
<feature type="compositionally biased region" description="Basic residues" evidence="11">
    <location>
        <begin position="469"/>
        <end position="484"/>
    </location>
</feature>
<sequence length="501" mass="55202">MSFTLAIVGRPNVGKSTLFNRLVGKRLALVDDTPGVTRDLREGDARLGDLRFVVIDSAGLELAEDDSLQGRMRRLTERAVEEADICLFVIDARMGVTPADEIFADILRRKNAHVIVAANKAEGAAGDAGALEAWGLGLGEPVRISAEHGEGMDDLYDTLRPIADEFAERNVAQMPEVDVALSEDDAEEDEGAVRMPTEARPLQLAVIGRPNAGKSTLINKIIGEDRLLTGPEAGITRDAISVSTSFMGTPMRIWDTAGMRKKAKVAGKLEKLSVADGLRAVRFAEVVVVLLDVNIPFEVQDLRIADFAETEGRAVVVAANKWDLEEEKTEKLKELRESFERLLPQLRGAPLVTVSAKTGKGLDRLHAAIVKAYEVWNRRISTAKLNMWLTAMTEAHPPPAPGGRRIKLRYITQAKTRPPGFVIKATHTEQIPESYGRYLVNGLRADFDMPGTPIRLYFRDQGSTNPYKERKKSIPSRLTKHVEKKKHDARKEKGLPSKPKG</sequence>
<comment type="function">
    <text evidence="8 10">GTPase that plays an essential role in the late steps of ribosome biogenesis.</text>
</comment>
<keyword evidence="4 10" id="KW-0677">Repeat</keyword>
<dbReference type="PROSITE" id="PS51712">
    <property type="entry name" value="G_ENGA"/>
    <property type="match status" value="2"/>
</dbReference>
<gene>
    <name evidence="8 13" type="primary">der</name>
    <name evidence="13" type="ORF">ACFSM0_13680</name>
</gene>
<dbReference type="InterPro" id="IPR032859">
    <property type="entry name" value="KH_dom-like"/>
</dbReference>
<dbReference type="EMBL" id="JBHUIX010000013">
    <property type="protein sequence ID" value="MFD2175142.1"/>
    <property type="molecule type" value="Genomic_DNA"/>
</dbReference>
<dbReference type="RefSeq" id="WP_377391380.1">
    <property type="nucleotide sequence ID" value="NZ_JBHUIX010000013.1"/>
</dbReference>
<feature type="binding site" evidence="8">
    <location>
        <begin position="9"/>
        <end position="16"/>
    </location>
    <ligand>
        <name>GTP</name>
        <dbReference type="ChEBI" id="CHEBI:37565"/>
        <label>1</label>
    </ligand>
</feature>
<dbReference type="NCBIfam" id="TIGR03594">
    <property type="entry name" value="GTPase_EngA"/>
    <property type="match status" value="1"/>
</dbReference>
<dbReference type="InterPro" id="IPR027417">
    <property type="entry name" value="P-loop_NTPase"/>
</dbReference>
<evidence type="ECO:0000256" key="4">
    <source>
        <dbReference type="ARBA" id="ARBA00022737"/>
    </source>
</evidence>
<dbReference type="Pfam" id="PF14714">
    <property type="entry name" value="KH_dom-like"/>
    <property type="match status" value="1"/>
</dbReference>
<dbReference type="PRINTS" id="PR00449">
    <property type="entry name" value="RASTRNSFRMNG"/>
</dbReference>
<dbReference type="InterPro" id="IPR015946">
    <property type="entry name" value="KH_dom-like_a/b"/>
</dbReference>
<evidence type="ECO:0000256" key="8">
    <source>
        <dbReference type="HAMAP-Rule" id="MF_00195"/>
    </source>
</evidence>
<organism evidence="13 14">
    <name type="scientific">Rhodobacter lacus</name>
    <dbReference type="NCBI Taxonomy" id="1641972"/>
    <lineage>
        <taxon>Bacteria</taxon>
        <taxon>Pseudomonadati</taxon>
        <taxon>Pseudomonadota</taxon>
        <taxon>Alphaproteobacteria</taxon>
        <taxon>Rhodobacterales</taxon>
        <taxon>Rhodobacter group</taxon>
        <taxon>Rhodobacter</taxon>
    </lineage>
</organism>
<dbReference type="PANTHER" id="PTHR43834">
    <property type="entry name" value="GTPASE DER"/>
    <property type="match status" value="1"/>
</dbReference>
<feature type="region of interest" description="Disordered" evidence="11">
    <location>
        <begin position="460"/>
        <end position="501"/>
    </location>
</feature>
<keyword evidence="5 8" id="KW-0547">Nucleotide-binding</keyword>
<feature type="compositionally biased region" description="Basic and acidic residues" evidence="11">
    <location>
        <begin position="485"/>
        <end position="495"/>
    </location>
</feature>
<feature type="domain" description="EngA-type G" evidence="12">
    <location>
        <begin position="202"/>
        <end position="377"/>
    </location>
</feature>
<evidence type="ECO:0000259" key="12">
    <source>
        <dbReference type="PROSITE" id="PS51712"/>
    </source>
</evidence>
<evidence type="ECO:0000256" key="1">
    <source>
        <dbReference type="ARBA" id="ARBA00008279"/>
    </source>
</evidence>
<evidence type="ECO:0000313" key="14">
    <source>
        <dbReference type="Proteomes" id="UP001597413"/>
    </source>
</evidence>
<evidence type="ECO:0000256" key="7">
    <source>
        <dbReference type="ARBA" id="ARBA00032345"/>
    </source>
</evidence>
<feature type="binding site" evidence="8">
    <location>
        <begin position="119"/>
        <end position="122"/>
    </location>
    <ligand>
        <name>GTP</name>
        <dbReference type="ChEBI" id="CHEBI:37565"/>
        <label>1</label>
    </ligand>
</feature>
<dbReference type="Gene3D" id="3.40.50.300">
    <property type="entry name" value="P-loop containing nucleotide triphosphate hydrolases"/>
    <property type="match status" value="2"/>
</dbReference>
<dbReference type="InterPro" id="IPR016484">
    <property type="entry name" value="GTPase_Der"/>
</dbReference>
<comment type="similarity">
    <text evidence="1 8 9 10">Belongs to the TRAFAC class TrmE-Era-EngA-EngB-Septin-like GTPase superfamily. EngA (Der) GTPase family.</text>
</comment>
<accession>A0ABW5AA06</accession>
<dbReference type="PIRSF" id="PIRSF006485">
    <property type="entry name" value="GTP-binding_EngA"/>
    <property type="match status" value="1"/>
</dbReference>
<dbReference type="Gene3D" id="3.30.300.20">
    <property type="match status" value="1"/>
</dbReference>
<feature type="binding site" evidence="8">
    <location>
        <begin position="208"/>
        <end position="215"/>
    </location>
    <ligand>
        <name>GTP</name>
        <dbReference type="ChEBI" id="CHEBI:37565"/>
        <label>2</label>
    </ligand>
</feature>
<dbReference type="CDD" id="cd01895">
    <property type="entry name" value="EngA2"/>
    <property type="match status" value="1"/>
</dbReference>
<feature type="domain" description="EngA-type G" evidence="12">
    <location>
        <begin position="3"/>
        <end position="167"/>
    </location>
</feature>
<feature type="binding site" evidence="8">
    <location>
        <begin position="320"/>
        <end position="323"/>
    </location>
    <ligand>
        <name>GTP</name>
        <dbReference type="ChEBI" id="CHEBI:37565"/>
        <label>2</label>
    </ligand>
</feature>
<feature type="binding site" evidence="8">
    <location>
        <begin position="255"/>
        <end position="259"/>
    </location>
    <ligand>
        <name>GTP</name>
        <dbReference type="ChEBI" id="CHEBI:37565"/>
        <label>2</label>
    </ligand>
</feature>
<evidence type="ECO:0000256" key="10">
    <source>
        <dbReference type="RuleBase" id="RU004481"/>
    </source>
</evidence>
<evidence type="ECO:0000256" key="5">
    <source>
        <dbReference type="ARBA" id="ARBA00022741"/>
    </source>
</evidence>
<protein>
    <recommendedName>
        <fullName evidence="2 8">GTPase Der</fullName>
    </recommendedName>
    <alternativeName>
        <fullName evidence="7 8">GTP-binding protein EngA</fullName>
    </alternativeName>
</protein>
<proteinExistence type="inferred from homology"/>
<keyword evidence="13" id="KW-0378">Hydrolase</keyword>
<evidence type="ECO:0000256" key="11">
    <source>
        <dbReference type="SAM" id="MobiDB-lite"/>
    </source>
</evidence>
<keyword evidence="6 8" id="KW-0342">GTP-binding</keyword>